<sequence>MEKLIRDAQLKLLGAFAGAGGSFALAGGTALELYYLQHRFSRDLDFFSPEYKTEEIKAIVKLFSAVLGSPVKLESELNASNKASVRFYTVKIRGAPAPLKIDFIEDVFFKRPTITKFGGVPVYSAKNIYFQKIMTLIGSFLITDAIGREIPAGRKEVRDIVDIYYLSKKIEPLHKFLKTLGRQYQRGVIQWYRGYSRQDVKLGMLDLNLYDKEFDISAMIAYLDAEIRAFMAEEIR</sequence>
<dbReference type="AlphaFoldDB" id="A0A1F4RE04"/>
<dbReference type="Pfam" id="PF08843">
    <property type="entry name" value="AbiEii"/>
    <property type="match status" value="1"/>
</dbReference>
<evidence type="ECO:0000313" key="3">
    <source>
        <dbReference type="Proteomes" id="UP000176938"/>
    </source>
</evidence>
<keyword evidence="1" id="KW-0472">Membrane</keyword>
<dbReference type="Gene3D" id="3.10.450.620">
    <property type="entry name" value="JHP933, nucleotidyltransferase-like core domain"/>
    <property type="match status" value="1"/>
</dbReference>
<feature type="transmembrane region" description="Helical" evidence="1">
    <location>
        <begin position="12"/>
        <end position="36"/>
    </location>
</feature>
<evidence type="ECO:0000313" key="2">
    <source>
        <dbReference type="EMBL" id="OGC06407.1"/>
    </source>
</evidence>
<accession>A0A1F4RE04</accession>
<evidence type="ECO:0000256" key="1">
    <source>
        <dbReference type="SAM" id="Phobius"/>
    </source>
</evidence>
<name>A0A1F4RE04_UNCSA</name>
<comment type="caution">
    <text evidence="2">The sequence shown here is derived from an EMBL/GenBank/DDBJ whole genome shotgun (WGS) entry which is preliminary data.</text>
</comment>
<keyword evidence="1" id="KW-0812">Transmembrane</keyword>
<protein>
    <recommendedName>
        <fullName evidence="4">Nucleotidyl transferase AbiEii/AbiGii toxin family protein</fullName>
    </recommendedName>
</protein>
<dbReference type="EMBL" id="METP01000020">
    <property type="protein sequence ID" value="OGC06407.1"/>
    <property type="molecule type" value="Genomic_DNA"/>
</dbReference>
<reference evidence="2 3" key="1">
    <citation type="journal article" date="2016" name="Nat. Commun.">
        <title>Thousands of microbial genomes shed light on interconnected biogeochemical processes in an aquifer system.</title>
        <authorList>
            <person name="Anantharaman K."/>
            <person name="Brown C.T."/>
            <person name="Hug L.A."/>
            <person name="Sharon I."/>
            <person name="Castelle C.J."/>
            <person name="Probst A.J."/>
            <person name="Thomas B.C."/>
            <person name="Singh A."/>
            <person name="Wilkins M.J."/>
            <person name="Karaoz U."/>
            <person name="Brodie E.L."/>
            <person name="Williams K.H."/>
            <person name="Hubbard S.S."/>
            <person name="Banfield J.F."/>
        </authorList>
    </citation>
    <scope>NUCLEOTIDE SEQUENCE [LARGE SCALE GENOMIC DNA]</scope>
</reference>
<proteinExistence type="predicted"/>
<keyword evidence="1" id="KW-1133">Transmembrane helix</keyword>
<organism evidence="2 3">
    <name type="scientific">candidate division WOR-1 bacterium RIFCSPLOWO2_02_FULL_46_20</name>
    <dbReference type="NCBI Taxonomy" id="1802567"/>
    <lineage>
        <taxon>Bacteria</taxon>
        <taxon>Bacillati</taxon>
        <taxon>Saganbacteria</taxon>
    </lineage>
</organism>
<dbReference type="Proteomes" id="UP000176938">
    <property type="component" value="Unassembled WGS sequence"/>
</dbReference>
<evidence type="ECO:0008006" key="4">
    <source>
        <dbReference type="Google" id="ProtNLM"/>
    </source>
</evidence>
<gene>
    <name evidence="2" type="ORF">A3H38_01570</name>
</gene>
<dbReference type="InterPro" id="IPR014942">
    <property type="entry name" value="AbiEii"/>
</dbReference>